<protein>
    <submittedName>
        <fullName evidence="2">Type II toxin-antitoxin system HigB family toxin</fullName>
    </submittedName>
</protein>
<accession>A0A2Z3H375</accession>
<dbReference type="EMBL" id="CP025958">
    <property type="protein sequence ID" value="AWM41239.1"/>
    <property type="molecule type" value="Genomic_DNA"/>
</dbReference>
<name>A0A2Z3H375_9BACT</name>
<dbReference type="InterPro" id="IPR018669">
    <property type="entry name" value="Toxin_HigB"/>
</dbReference>
<reference evidence="2 3" key="1">
    <citation type="submission" date="2018-01" db="EMBL/GenBank/DDBJ databases">
        <title>G. obscuriglobus.</title>
        <authorList>
            <person name="Franke J."/>
            <person name="Blomberg W."/>
            <person name="Selmecki A."/>
        </authorList>
    </citation>
    <scope>NUCLEOTIDE SEQUENCE [LARGE SCALE GENOMIC DNA]</scope>
    <source>
        <strain evidence="2 3">DSM 5831</strain>
    </source>
</reference>
<proteinExistence type="predicted"/>
<feature type="region of interest" description="Disordered" evidence="1">
    <location>
        <begin position="97"/>
        <end position="121"/>
    </location>
</feature>
<dbReference type="Pfam" id="PF09907">
    <property type="entry name" value="HigB_toxin"/>
    <property type="match status" value="1"/>
</dbReference>
<evidence type="ECO:0000256" key="1">
    <source>
        <dbReference type="SAM" id="MobiDB-lite"/>
    </source>
</evidence>
<dbReference type="KEGG" id="gog:C1280_32430"/>
<dbReference type="GO" id="GO:0004519">
    <property type="term" value="F:endonuclease activity"/>
    <property type="evidence" value="ECO:0007669"/>
    <property type="project" value="InterPro"/>
</dbReference>
<gene>
    <name evidence="2" type="ORF">C1280_32430</name>
</gene>
<sequence>MVVIALKRLRDFWESHPDAETSLRVWYAATEAADWSNFSDVRATFGNASIVGSCVVFNSGGNKYRLVTRIRYQTRTVFVLRVMTHAEYDDQEKWQADCGCHKPAPPKGPRPVKKSPKKKGS</sequence>
<dbReference type="GO" id="GO:0110001">
    <property type="term" value="C:toxin-antitoxin complex"/>
    <property type="evidence" value="ECO:0007669"/>
    <property type="project" value="InterPro"/>
</dbReference>
<organism evidence="2 3">
    <name type="scientific">Gemmata obscuriglobus</name>
    <dbReference type="NCBI Taxonomy" id="114"/>
    <lineage>
        <taxon>Bacteria</taxon>
        <taxon>Pseudomonadati</taxon>
        <taxon>Planctomycetota</taxon>
        <taxon>Planctomycetia</taxon>
        <taxon>Gemmatales</taxon>
        <taxon>Gemmataceae</taxon>
        <taxon>Gemmata</taxon>
    </lineage>
</organism>
<evidence type="ECO:0000313" key="2">
    <source>
        <dbReference type="EMBL" id="AWM41239.1"/>
    </source>
</evidence>
<dbReference type="AlphaFoldDB" id="A0A2Z3H375"/>
<keyword evidence="3" id="KW-1185">Reference proteome</keyword>
<dbReference type="OrthoDB" id="9799912at2"/>
<feature type="compositionally biased region" description="Basic residues" evidence="1">
    <location>
        <begin position="110"/>
        <end position="121"/>
    </location>
</feature>
<dbReference type="GO" id="GO:0003723">
    <property type="term" value="F:RNA binding"/>
    <property type="evidence" value="ECO:0007669"/>
    <property type="project" value="InterPro"/>
</dbReference>
<evidence type="ECO:0000313" key="3">
    <source>
        <dbReference type="Proteomes" id="UP000245802"/>
    </source>
</evidence>
<dbReference type="Proteomes" id="UP000245802">
    <property type="component" value="Chromosome"/>
</dbReference>